<dbReference type="GeneID" id="112057241"/>
<accession>A0ABM3LZP4</accession>
<dbReference type="Gene3D" id="3.30.420.390">
    <property type="match status" value="2"/>
</dbReference>
<keyword evidence="4" id="KW-0239">DNA-directed DNA polymerase</keyword>
<evidence type="ECO:0000256" key="2">
    <source>
        <dbReference type="ARBA" id="ARBA00022679"/>
    </source>
</evidence>
<dbReference type="Pfam" id="PF18136">
    <property type="entry name" value="DNApol_Exo"/>
    <property type="match status" value="1"/>
</dbReference>
<dbReference type="Gene3D" id="1.10.150.20">
    <property type="entry name" value="5' to 3' exonuclease, C-terminal subdomain"/>
    <property type="match status" value="1"/>
</dbReference>
<dbReference type="InterPro" id="IPR012337">
    <property type="entry name" value="RNaseH-like_sf"/>
</dbReference>
<dbReference type="InterPro" id="IPR002297">
    <property type="entry name" value="DNA-dir_DNA_pol_A_mt"/>
</dbReference>
<dbReference type="Proteomes" id="UP001652582">
    <property type="component" value="Chromosome 23"/>
</dbReference>
<gene>
    <name evidence="8" type="primary">LOC112057241</name>
</gene>
<dbReference type="SUPFAM" id="SSF53098">
    <property type="entry name" value="Ribonuclease H-like"/>
    <property type="match status" value="1"/>
</dbReference>
<evidence type="ECO:0000256" key="1">
    <source>
        <dbReference type="ARBA" id="ARBA00012417"/>
    </source>
</evidence>
<reference evidence="8" key="1">
    <citation type="submission" date="2025-08" db="UniProtKB">
        <authorList>
            <consortium name="RefSeq"/>
        </authorList>
    </citation>
    <scope>IDENTIFICATION</scope>
</reference>
<dbReference type="Gene3D" id="3.30.70.370">
    <property type="match status" value="1"/>
</dbReference>
<evidence type="ECO:0000256" key="5">
    <source>
        <dbReference type="ARBA" id="ARBA00031966"/>
    </source>
</evidence>
<dbReference type="EC" id="2.7.7.7" evidence="1"/>
<dbReference type="SMART" id="SM00482">
    <property type="entry name" value="POLAc"/>
    <property type="match status" value="1"/>
</dbReference>
<dbReference type="InterPro" id="IPR019760">
    <property type="entry name" value="DNA-dir_DNA_pol_A_CS"/>
</dbReference>
<evidence type="ECO:0000256" key="4">
    <source>
        <dbReference type="ARBA" id="ARBA00022932"/>
    </source>
</evidence>
<organism evidence="7 8">
    <name type="scientific">Bicyclus anynana</name>
    <name type="common">Squinting bush brown butterfly</name>
    <dbReference type="NCBI Taxonomy" id="110368"/>
    <lineage>
        <taxon>Eukaryota</taxon>
        <taxon>Metazoa</taxon>
        <taxon>Ecdysozoa</taxon>
        <taxon>Arthropoda</taxon>
        <taxon>Hexapoda</taxon>
        <taxon>Insecta</taxon>
        <taxon>Pterygota</taxon>
        <taxon>Neoptera</taxon>
        <taxon>Endopterygota</taxon>
        <taxon>Lepidoptera</taxon>
        <taxon>Glossata</taxon>
        <taxon>Ditrysia</taxon>
        <taxon>Papilionoidea</taxon>
        <taxon>Nymphalidae</taxon>
        <taxon>Satyrinae</taxon>
        <taxon>Satyrini</taxon>
        <taxon>Mycalesina</taxon>
        <taxon>Bicyclus</taxon>
    </lineage>
</organism>
<evidence type="ECO:0000313" key="8">
    <source>
        <dbReference type="RefSeq" id="XP_052744547.1"/>
    </source>
</evidence>
<dbReference type="PROSITE" id="PS00447">
    <property type="entry name" value="DNA_POLYMERASE_A"/>
    <property type="match status" value="1"/>
</dbReference>
<evidence type="ECO:0000259" key="6">
    <source>
        <dbReference type="SMART" id="SM00482"/>
    </source>
</evidence>
<dbReference type="InterPro" id="IPR043502">
    <property type="entry name" value="DNA/RNA_pol_sf"/>
</dbReference>
<dbReference type="InterPro" id="IPR041336">
    <property type="entry name" value="DNApol_Exo"/>
</dbReference>
<dbReference type="InterPro" id="IPR001098">
    <property type="entry name" value="DNA-dir_DNA_pol_A_palm_dom"/>
</dbReference>
<keyword evidence="2" id="KW-0808">Transferase</keyword>
<name>A0ABM3LZP4_BICAN</name>
<protein>
    <recommendedName>
        <fullName evidence="1">DNA-directed DNA polymerase</fullName>
        <ecNumber evidence="1">2.7.7.7</ecNumber>
    </recommendedName>
    <alternativeName>
        <fullName evidence="5">Mitochondrial DNA polymerase catalytic subunit</fullName>
    </alternativeName>
</protein>
<proteinExistence type="predicted"/>
<dbReference type="RefSeq" id="XP_052744547.1">
    <property type="nucleotide sequence ID" value="XM_052888587.1"/>
</dbReference>
<keyword evidence="7" id="KW-1185">Reference proteome</keyword>
<keyword evidence="3" id="KW-0548">Nucleotidyltransferase</keyword>
<feature type="domain" description="DNA-directed DNA polymerase family A palm" evidence="6">
    <location>
        <begin position="797"/>
        <end position="1057"/>
    </location>
</feature>
<evidence type="ECO:0000256" key="3">
    <source>
        <dbReference type="ARBA" id="ARBA00022695"/>
    </source>
</evidence>
<dbReference type="SUPFAM" id="SSF56672">
    <property type="entry name" value="DNA/RNA polymerases"/>
    <property type="match status" value="1"/>
</dbReference>
<dbReference type="PANTHER" id="PTHR10267:SF0">
    <property type="entry name" value="DNA POLYMERASE SUBUNIT GAMMA-1"/>
    <property type="match status" value="1"/>
</dbReference>
<dbReference type="PANTHER" id="PTHR10267">
    <property type="entry name" value="DNA POLYMERASE SUBUNIT GAMMA-1"/>
    <property type="match status" value="1"/>
</dbReference>
<evidence type="ECO:0000313" key="7">
    <source>
        <dbReference type="Proteomes" id="UP001652582"/>
    </source>
</evidence>
<sequence length="1143" mass="129081">MLQSTRNCCILCRRHYSDVLPTREIKVIKQVNVKNKAVNCNLQDVKIEENRTSKEFRVNELNIQMISRNIYEQLFKGSAANIDSRVITSCQDDLKRHGIDFQNITHAPDVELKLPELKGKDLLEHFYTIGNEQSAPYKELLKVLSLCLLPPLPKEWLKQGGWTRYSKEQTQLVPWPPDDALILDVEVLMSAGKRPTLACAVSPEAWYGWVSEPLATGQTHQEHDSVKYEDLIPLETDSSGNGGDLSRPRIVVGHNVSYDRAKIKEQYWLEKTGVRFMDTMSMHTCVSGVTSYQRTVLKARSKEPHPTDEDWVDISSLNSLTDVHNLYCGVPINKESRDIFVEGTLQDVQGNFQKLMKYCAGDVIATHNVLKELLPLFLERFPHPVTLAGMLELGSAYLPVNSNWQQYLDSAETVFEDLKLESRQILSAKADEACRLMKNKAYENDLWMWDQDWSTQTLKLKKSVSKTKKNEKTTINDPIKKFDSKNEELVNFDVLSDEYIDSLKGYSDLGQDVKGLGKKFEYLYDLGKSLPVKRPYLAGYPAWYRKLCTKPGKDPDWVPGANNVTTSMQITPKLLRLSWEGYPLHYLQSEGWGFLVPYSRTQEPVSGEPAVPLLKLLETCPLMNCKESDFEADVHMLPKTVEEDLGRRAYYARKSRDEQAAANQYHGLGVWCGLQIQGCCHFLRLPHKDGPKYKVGNPLAKDFLNMFSQNVLSAQGNEAEKVLSFGRMMSYWRNNRERVMGQQVVWLPHGALPARLRRVARRYGAIVPQVAVCGTLTRRASEPTWMTASNAHKERIGSELRAMVQAPPGYRLVGADVDSQELWIAALLGDSGIGLCGGSAFGWAVLAGDKRCGSDLHSLTARAADINRDHAKVINYARIYGAGQNFAERLLKQFNPTMTISEAKSKAAKMFTTTKGRRVYRLKEKYMQGFVDEDTGDQPLEMSGYQAMRLAKLSGKKLEEMFHRGRWVGGTESLMFNKLEEIADSESPATAFLSGRLSRALEHAGGRWGGTRLNWAVQSAAADFLHLMLASMAHLAPRARFCLSFHDEVRYLVPEEYKYETALALQITNLFTRGFCSQRVGIHDLPMSVAFFTSVEVDQVLRKEANLCCTTPSNPHGLEKGYGIPHGESLTIFDVLEKCNSNK</sequence>
<dbReference type="PRINTS" id="PR00867">
    <property type="entry name" value="DNAPOLG"/>
</dbReference>